<keyword evidence="2" id="KW-0413">Isomerase</keyword>
<dbReference type="Gene3D" id="3.20.20.150">
    <property type="entry name" value="Divalent-metal-dependent TIM barrel enzymes"/>
    <property type="match status" value="1"/>
</dbReference>
<name>A0A385D649_9ACTN</name>
<protein>
    <submittedName>
        <fullName evidence="2">Sugar phosphate isomerase/epimerase</fullName>
    </submittedName>
</protein>
<evidence type="ECO:0000313" key="2">
    <source>
        <dbReference type="EMBL" id="AXQ53381.1"/>
    </source>
</evidence>
<dbReference type="AlphaFoldDB" id="A0A385D649"/>
<dbReference type="RefSeq" id="WP_117348468.1">
    <property type="nucleotide sequence ID" value="NZ_CP031742.1"/>
</dbReference>
<dbReference type="InterPro" id="IPR013022">
    <property type="entry name" value="Xyl_isomerase-like_TIM-brl"/>
</dbReference>
<dbReference type="SUPFAM" id="SSF51658">
    <property type="entry name" value="Xylose isomerase-like"/>
    <property type="match status" value="1"/>
</dbReference>
<dbReference type="KEGG" id="sky:D0C37_01160"/>
<dbReference type="InterPro" id="IPR050312">
    <property type="entry name" value="IolE/XylAMocC-like"/>
</dbReference>
<proteinExistence type="predicted"/>
<dbReference type="Pfam" id="PF01261">
    <property type="entry name" value="AP_endonuc_2"/>
    <property type="match status" value="1"/>
</dbReference>
<dbReference type="PANTHER" id="PTHR12110:SF21">
    <property type="entry name" value="XYLOSE ISOMERASE-LIKE TIM BARREL DOMAIN-CONTAINING PROTEIN"/>
    <property type="match status" value="1"/>
</dbReference>
<dbReference type="GO" id="GO:0016853">
    <property type="term" value="F:isomerase activity"/>
    <property type="evidence" value="ECO:0007669"/>
    <property type="project" value="UniProtKB-KW"/>
</dbReference>
<sequence>MNRPVTLTTVQWTDVPLPDLCRDAAGWGYDGLALACHPRHFDVERARADPAYVDEVRALLDSHGLRVHALAAHMLGQAVCDPVDRRHQGILPPGIWGDGDPEGVRRRAAEAMTALPAAAARLGAETVVGFTGSPVWQMFMLFPPVTQDDIQAGYREFATRWNPVLDAFDDAGVRFALEVHPTEIAYDYWTTARALDAVGHRPAFGLNLDPSHFLWQGLDPAVFAYDYRERLYHVDLKDAVRRDTDGRNGILGSHLPWADPRRGWDFVSLGHGQIDFEALIRTLNAIGYTGPLSVEWEDAGLDRATAAPEALARVRALDRVRPAAAAFDAAFDAA</sequence>
<gene>
    <name evidence="2" type="ORF">D0C37_01160</name>
</gene>
<reference evidence="2 3" key="1">
    <citation type="submission" date="2018-08" db="EMBL/GenBank/DDBJ databases">
        <authorList>
            <person name="Ferrada E.E."/>
            <person name="Latorre B.A."/>
        </authorList>
    </citation>
    <scope>NUCLEOTIDE SEQUENCE [LARGE SCALE GENOMIC DNA]</scope>
    <source>
        <strain evidence="2 3">VK-A60T</strain>
    </source>
</reference>
<evidence type="ECO:0000259" key="1">
    <source>
        <dbReference type="Pfam" id="PF01261"/>
    </source>
</evidence>
<dbReference type="Proteomes" id="UP000259636">
    <property type="component" value="Chromosome"/>
</dbReference>
<organism evidence="2 3">
    <name type="scientific">Streptomyces koyangensis</name>
    <dbReference type="NCBI Taxonomy" id="188770"/>
    <lineage>
        <taxon>Bacteria</taxon>
        <taxon>Bacillati</taxon>
        <taxon>Actinomycetota</taxon>
        <taxon>Actinomycetes</taxon>
        <taxon>Kitasatosporales</taxon>
        <taxon>Streptomycetaceae</taxon>
        <taxon>Streptomyces</taxon>
        <taxon>Streptomyces aurantiacus group</taxon>
    </lineage>
</organism>
<evidence type="ECO:0000313" key="3">
    <source>
        <dbReference type="Proteomes" id="UP000259636"/>
    </source>
</evidence>
<dbReference type="InterPro" id="IPR036237">
    <property type="entry name" value="Xyl_isomerase-like_sf"/>
</dbReference>
<accession>A0A385D649</accession>
<feature type="domain" description="Xylose isomerase-like TIM barrel" evidence="1">
    <location>
        <begin position="22"/>
        <end position="316"/>
    </location>
</feature>
<dbReference type="EMBL" id="CP031742">
    <property type="protein sequence ID" value="AXQ53381.1"/>
    <property type="molecule type" value="Genomic_DNA"/>
</dbReference>
<dbReference type="GeneID" id="300112856"/>
<dbReference type="PANTHER" id="PTHR12110">
    <property type="entry name" value="HYDROXYPYRUVATE ISOMERASE"/>
    <property type="match status" value="1"/>
</dbReference>